<keyword evidence="1" id="KW-0967">Endosome</keyword>
<proteinExistence type="inferred from homology"/>
<dbReference type="GO" id="GO:0031902">
    <property type="term" value="C:late endosome membrane"/>
    <property type="evidence" value="ECO:0007669"/>
    <property type="project" value="UniProtKB-UniRule"/>
</dbReference>
<dbReference type="Gene3D" id="6.10.140.260">
    <property type="match status" value="1"/>
</dbReference>
<evidence type="ECO:0000313" key="2">
    <source>
        <dbReference type="EMBL" id="OAF65091.1"/>
    </source>
</evidence>
<keyword evidence="1" id="KW-0963">Cytoplasm</keyword>
<keyword evidence="3" id="KW-1185">Reference proteome</keyword>
<dbReference type="GO" id="GO:0000814">
    <property type="term" value="C:ESCRT II complex"/>
    <property type="evidence" value="ECO:0007669"/>
    <property type="project" value="UniProtKB-UniRule"/>
</dbReference>
<dbReference type="GO" id="GO:0032266">
    <property type="term" value="F:phosphatidylinositol-3-phosphate binding"/>
    <property type="evidence" value="ECO:0007669"/>
    <property type="project" value="UniProtKB-UniRule"/>
</dbReference>
<comment type="caution">
    <text evidence="2">The sequence shown here is derived from an EMBL/GenBank/DDBJ whole genome shotgun (WGS) entry which is preliminary data.</text>
</comment>
<reference evidence="2 3" key="1">
    <citation type="submission" date="2016-04" db="EMBL/GenBank/DDBJ databases">
        <title>The genome of Intoshia linei affirms orthonectids as highly simplified spiralians.</title>
        <authorList>
            <person name="Mikhailov K.V."/>
            <person name="Slusarev G.S."/>
            <person name="Nikitin M.A."/>
            <person name="Logacheva M.D."/>
            <person name="Penin A."/>
            <person name="Aleoshin V."/>
            <person name="Panchin Y.V."/>
        </authorList>
    </citation>
    <scope>NUCLEOTIDE SEQUENCE [LARGE SCALE GENOMIC DNA]</scope>
    <source>
        <strain evidence="2">Intl2013</strain>
        <tissue evidence="2">Whole animal</tissue>
    </source>
</reference>
<dbReference type="PANTHER" id="PTHR13128">
    <property type="entry name" value="VACUOLAR PROTEIN-SORTING-ASSOCIATED PROTEIN 36"/>
    <property type="match status" value="1"/>
</dbReference>
<dbReference type="AlphaFoldDB" id="A0A177AUL2"/>
<dbReference type="InterPro" id="IPR040608">
    <property type="entry name" value="Snf8/Vps36"/>
</dbReference>
<dbReference type="InterPro" id="IPR036388">
    <property type="entry name" value="WH-like_DNA-bd_sf"/>
</dbReference>
<comment type="subunit">
    <text evidence="1">Component of the endosomal sorting complex required for transport II (ESCRT-II).</text>
</comment>
<gene>
    <name evidence="2" type="ORF">A3Q56_07205</name>
</gene>
<dbReference type="PANTHER" id="PTHR13128:SF12">
    <property type="entry name" value="VACUOLAR PROTEIN-SORTING-ASSOCIATED PROTEIN 36"/>
    <property type="match status" value="1"/>
</dbReference>
<comment type="function">
    <text evidence="1">Component of the ESCRT-II complex (endosomal sorting complex required for transport II), which is required for multivesicular body (MVB) formation and sorting of endosomal cargo proteins into MVBs.</text>
</comment>
<dbReference type="Pfam" id="PF04157">
    <property type="entry name" value="EAP30"/>
    <property type="match status" value="1"/>
</dbReference>
<dbReference type="Gene3D" id="1.10.10.10">
    <property type="entry name" value="Winged helix-like DNA-binding domain superfamily/Winged helix DNA-binding domain"/>
    <property type="match status" value="1"/>
</dbReference>
<feature type="non-terminal residue" evidence="2">
    <location>
        <position position="1"/>
    </location>
</feature>
<evidence type="ECO:0000313" key="3">
    <source>
        <dbReference type="Proteomes" id="UP000078046"/>
    </source>
</evidence>
<name>A0A177AUL2_9BILA</name>
<keyword evidence="1" id="KW-0813">Transport</keyword>
<organism evidence="2 3">
    <name type="scientific">Intoshia linei</name>
    <dbReference type="NCBI Taxonomy" id="1819745"/>
    <lineage>
        <taxon>Eukaryota</taxon>
        <taxon>Metazoa</taxon>
        <taxon>Spiralia</taxon>
        <taxon>Lophotrochozoa</taxon>
        <taxon>Mesozoa</taxon>
        <taxon>Orthonectida</taxon>
        <taxon>Rhopaluridae</taxon>
        <taxon>Intoshia</taxon>
    </lineage>
</organism>
<sequence length="201" mass="22687">KGGFSKIINENKINHQQQRLDIDNSFQNLSNLMENASKIIDLSNKISNMIGKNQDDDLIKYRNEVITKLGIYSPTTKSDFTNNDDYFQNLAKDISNVVCNFIESKNGIISFTNTFYLLNRARSTNLCSPNDFVSSAKFVSNYASNIIVTNMENGLKIFLDISQSSDAIYKKIQILLDNTQYCTAYDVALCANCPVIMALEK</sequence>
<keyword evidence="1" id="KW-0653">Protein transport</keyword>
<dbReference type="OrthoDB" id="271448at2759"/>
<dbReference type="GO" id="GO:0043130">
    <property type="term" value="F:ubiquitin binding"/>
    <property type="evidence" value="ECO:0007669"/>
    <property type="project" value="UniProtKB-UniRule"/>
</dbReference>
<dbReference type="SUPFAM" id="SSF46785">
    <property type="entry name" value="Winged helix' DNA-binding domain"/>
    <property type="match status" value="1"/>
</dbReference>
<protein>
    <recommendedName>
        <fullName evidence="1">Vacuolar protein-sorting-associated protein 36</fullName>
    </recommendedName>
    <alternativeName>
        <fullName evidence="1">ESCRT-II complex subunit VPS36</fullName>
    </alternativeName>
</protein>
<dbReference type="InterPro" id="IPR036390">
    <property type="entry name" value="WH_DNA-bd_sf"/>
</dbReference>
<evidence type="ECO:0000256" key="1">
    <source>
        <dbReference type="RuleBase" id="RU367095"/>
    </source>
</evidence>
<dbReference type="EMBL" id="LWCA01001453">
    <property type="protein sequence ID" value="OAF65091.1"/>
    <property type="molecule type" value="Genomic_DNA"/>
</dbReference>
<comment type="subcellular location">
    <subcellularLocation>
        <location evidence="1">Cytoplasm</location>
    </subcellularLocation>
    <subcellularLocation>
        <location evidence="1">Endosome</location>
    </subcellularLocation>
</comment>
<accession>A0A177AUL2</accession>
<dbReference type="GO" id="GO:0043328">
    <property type="term" value="P:protein transport to vacuole involved in ubiquitin-dependent protein catabolic process via the multivesicular body sorting pathway"/>
    <property type="evidence" value="ECO:0007669"/>
    <property type="project" value="UniProtKB-UniRule"/>
</dbReference>
<comment type="similarity">
    <text evidence="1">Belongs to the VPS36 family.</text>
</comment>
<dbReference type="Proteomes" id="UP000078046">
    <property type="component" value="Unassembled WGS sequence"/>
</dbReference>
<dbReference type="InterPro" id="IPR037855">
    <property type="entry name" value="Vps36"/>
</dbReference>